<dbReference type="Proteomes" id="UP000680670">
    <property type="component" value="Unassembled WGS sequence"/>
</dbReference>
<evidence type="ECO:0000313" key="1">
    <source>
        <dbReference type="EMBL" id="GIN96726.1"/>
    </source>
</evidence>
<organism evidence="1 2">
    <name type="scientific">Siminovitchia terrae</name>
    <name type="common">Bacillus terrae</name>
    <dbReference type="NCBI Taxonomy" id="1914933"/>
    <lineage>
        <taxon>Bacteria</taxon>
        <taxon>Bacillati</taxon>
        <taxon>Bacillota</taxon>
        <taxon>Bacilli</taxon>
        <taxon>Bacillales</taxon>
        <taxon>Bacillaceae</taxon>
        <taxon>Siminovitchia</taxon>
    </lineage>
</organism>
<proteinExistence type="predicted"/>
<sequence>MFAFATFVPLSYTYQNYNELSELRVLKNDHFFFEILSKILDSKGKSPLF</sequence>
<accession>A0ABQ4KXP4</accession>
<keyword evidence="2" id="KW-1185">Reference proteome</keyword>
<gene>
    <name evidence="1" type="ORF">J6TS1_25960</name>
</gene>
<comment type="caution">
    <text evidence="1">The sequence shown here is derived from an EMBL/GenBank/DDBJ whole genome shotgun (WGS) entry which is preliminary data.</text>
</comment>
<protein>
    <submittedName>
        <fullName evidence="1">Uncharacterized protein</fullName>
    </submittedName>
</protein>
<dbReference type="EMBL" id="BORJ01000006">
    <property type="protein sequence ID" value="GIN96726.1"/>
    <property type="molecule type" value="Genomic_DNA"/>
</dbReference>
<reference evidence="1 2" key="1">
    <citation type="submission" date="2021-03" db="EMBL/GenBank/DDBJ databases">
        <title>Antimicrobial resistance genes in bacteria isolated from Japanese honey, and their potential for conferring macrolide and lincosamide resistance in the American foulbrood pathogen Paenibacillus larvae.</title>
        <authorList>
            <person name="Okamoto M."/>
            <person name="Kumagai M."/>
            <person name="Kanamori H."/>
            <person name="Takamatsu D."/>
        </authorList>
    </citation>
    <scope>NUCLEOTIDE SEQUENCE [LARGE SCALE GENOMIC DNA]</scope>
    <source>
        <strain evidence="1 2">J6TS1</strain>
    </source>
</reference>
<name>A0ABQ4KXP4_SIMTE</name>
<evidence type="ECO:0000313" key="2">
    <source>
        <dbReference type="Proteomes" id="UP000680670"/>
    </source>
</evidence>